<evidence type="ECO:0000313" key="2">
    <source>
        <dbReference type="EMBL" id="KAK0710508.1"/>
    </source>
</evidence>
<proteinExistence type="predicted"/>
<feature type="region of interest" description="Disordered" evidence="1">
    <location>
        <begin position="369"/>
        <end position="464"/>
    </location>
</feature>
<organism evidence="2 3">
    <name type="scientific">Apiosordaria backusii</name>
    <dbReference type="NCBI Taxonomy" id="314023"/>
    <lineage>
        <taxon>Eukaryota</taxon>
        <taxon>Fungi</taxon>
        <taxon>Dikarya</taxon>
        <taxon>Ascomycota</taxon>
        <taxon>Pezizomycotina</taxon>
        <taxon>Sordariomycetes</taxon>
        <taxon>Sordariomycetidae</taxon>
        <taxon>Sordariales</taxon>
        <taxon>Lasiosphaeriaceae</taxon>
        <taxon>Apiosordaria</taxon>
    </lineage>
</organism>
<feature type="region of interest" description="Disordered" evidence="1">
    <location>
        <begin position="1"/>
        <end position="352"/>
    </location>
</feature>
<feature type="compositionally biased region" description="Basic residues" evidence="1">
    <location>
        <begin position="37"/>
        <end position="46"/>
    </location>
</feature>
<keyword evidence="3" id="KW-1185">Reference proteome</keyword>
<feature type="compositionally biased region" description="Low complexity" evidence="1">
    <location>
        <begin position="98"/>
        <end position="120"/>
    </location>
</feature>
<feature type="compositionally biased region" description="Basic and acidic residues" evidence="1">
    <location>
        <begin position="410"/>
        <end position="422"/>
    </location>
</feature>
<feature type="compositionally biased region" description="Basic and acidic residues" evidence="1">
    <location>
        <begin position="122"/>
        <end position="138"/>
    </location>
</feature>
<feature type="compositionally biased region" description="Basic and acidic residues" evidence="1">
    <location>
        <begin position="337"/>
        <end position="348"/>
    </location>
</feature>
<feature type="compositionally biased region" description="Polar residues" evidence="1">
    <location>
        <begin position="155"/>
        <end position="168"/>
    </location>
</feature>
<feature type="compositionally biased region" description="Basic and acidic residues" evidence="1">
    <location>
        <begin position="47"/>
        <end position="57"/>
    </location>
</feature>
<evidence type="ECO:0000313" key="3">
    <source>
        <dbReference type="Proteomes" id="UP001172159"/>
    </source>
</evidence>
<dbReference type="Proteomes" id="UP001172159">
    <property type="component" value="Unassembled WGS sequence"/>
</dbReference>
<feature type="compositionally biased region" description="Basic and acidic residues" evidence="1">
    <location>
        <begin position="369"/>
        <end position="379"/>
    </location>
</feature>
<feature type="compositionally biased region" description="Polar residues" evidence="1">
    <location>
        <begin position="190"/>
        <end position="199"/>
    </location>
</feature>
<feature type="compositionally biased region" description="Basic and acidic residues" evidence="1">
    <location>
        <begin position="445"/>
        <end position="455"/>
    </location>
</feature>
<name>A0AA40DSN1_9PEZI</name>
<accession>A0AA40DSN1</accession>
<comment type="caution">
    <text evidence="2">The sequence shown here is derived from an EMBL/GenBank/DDBJ whole genome shotgun (WGS) entry which is preliminary data.</text>
</comment>
<feature type="non-terminal residue" evidence="2">
    <location>
        <position position="464"/>
    </location>
</feature>
<evidence type="ECO:0000256" key="1">
    <source>
        <dbReference type="SAM" id="MobiDB-lite"/>
    </source>
</evidence>
<feature type="compositionally biased region" description="Low complexity" evidence="1">
    <location>
        <begin position="20"/>
        <end position="30"/>
    </location>
</feature>
<sequence length="464" mass="50110">MAAQHIPGAFPNSMPPTPADEPVQQPQQYYEDPDQGHHHHQRNKLHKPNDPRSHAHTDSGVGLTESEPIQPAKRNDDRWVGPSEAIGGGTYVRDDLGPYQSSQPAQPQSSQPVPPSSQAQRLARENTEEEFPIRRNNVDEQPLGATAVGAGAATQKQGPLENTDTTPRQSHEQHSDPPYWGDLPKATSGGIYNTVTGHGSANDDHAQHHHLPQRGSGVYNSVSGHGSQDEENRRHSQATTAGDRNTMAGGPTGALLAAPLADIPEGQQKKTFDSPAFETNRSNVAAAPVPERLAQNNAWLAAPGSAPTDREVDMSRQPVSSSPTQRAFPLSSSPKNVRVDDTTSKSDNRNSALAGTAAFGAGAMAYGIADKHKQNKEEAQPAPGETQVRHSRSTSEDHGNRAAGGSLLRKSRDDRRNSSVDKHRSRSRSVNGEKKSKVLGIFHRHKDEEALREDTSTYEPPAQQ</sequence>
<gene>
    <name evidence="2" type="ORF">B0T21DRAFT_250724</name>
</gene>
<feature type="compositionally biased region" description="Polar residues" evidence="1">
    <location>
        <begin position="317"/>
        <end position="335"/>
    </location>
</feature>
<feature type="compositionally biased region" description="Low complexity" evidence="1">
    <location>
        <begin position="144"/>
        <end position="154"/>
    </location>
</feature>
<reference evidence="2" key="1">
    <citation type="submission" date="2023-06" db="EMBL/GenBank/DDBJ databases">
        <title>Genome-scale phylogeny and comparative genomics of the fungal order Sordariales.</title>
        <authorList>
            <consortium name="Lawrence Berkeley National Laboratory"/>
            <person name="Hensen N."/>
            <person name="Bonometti L."/>
            <person name="Westerberg I."/>
            <person name="Brannstrom I.O."/>
            <person name="Guillou S."/>
            <person name="Cros-Aarteil S."/>
            <person name="Calhoun S."/>
            <person name="Haridas S."/>
            <person name="Kuo A."/>
            <person name="Mondo S."/>
            <person name="Pangilinan J."/>
            <person name="Riley R."/>
            <person name="Labutti K."/>
            <person name="Andreopoulos B."/>
            <person name="Lipzen A."/>
            <person name="Chen C."/>
            <person name="Yanf M."/>
            <person name="Daum C."/>
            <person name="Ng V."/>
            <person name="Clum A."/>
            <person name="Steindorff A."/>
            <person name="Ohm R."/>
            <person name="Martin F."/>
            <person name="Silar P."/>
            <person name="Natvig D."/>
            <person name="Lalanne C."/>
            <person name="Gautier V."/>
            <person name="Ament-Velasquez S.L."/>
            <person name="Kruys A."/>
            <person name="Hutchinson M.I."/>
            <person name="Powell A.J."/>
            <person name="Barry K."/>
            <person name="Miller A.N."/>
            <person name="Grigoriev I.V."/>
            <person name="Debuchy R."/>
            <person name="Gladieux P."/>
            <person name="Thoren M.H."/>
            <person name="Johannesson H."/>
        </authorList>
    </citation>
    <scope>NUCLEOTIDE SEQUENCE</scope>
    <source>
        <strain evidence="2">CBS 540.89</strain>
    </source>
</reference>
<dbReference type="EMBL" id="JAUKTV010000017">
    <property type="protein sequence ID" value="KAK0710508.1"/>
    <property type="molecule type" value="Genomic_DNA"/>
</dbReference>
<protein>
    <submittedName>
        <fullName evidence="2">Uncharacterized protein</fullName>
    </submittedName>
</protein>
<dbReference type="AlphaFoldDB" id="A0AA40DSN1"/>